<evidence type="ECO:0000259" key="2">
    <source>
        <dbReference type="PROSITE" id="PS51192"/>
    </source>
</evidence>
<dbReference type="GO" id="GO:0005524">
    <property type="term" value="F:ATP binding"/>
    <property type="evidence" value="ECO:0007669"/>
    <property type="project" value="InterPro"/>
</dbReference>
<dbReference type="GO" id="GO:0000403">
    <property type="term" value="F:Y-form DNA binding"/>
    <property type="evidence" value="ECO:0007669"/>
    <property type="project" value="EnsemblFungi"/>
</dbReference>
<dbReference type="InterPro" id="IPR006935">
    <property type="entry name" value="Helicase/UvrB_N"/>
</dbReference>
<reference evidence="4 5" key="1">
    <citation type="submission" date="2014-12" db="EMBL/GenBank/DDBJ databases">
        <authorList>
            <person name="Neuveglise Cecile"/>
        </authorList>
    </citation>
    <scope>NUCLEOTIDE SEQUENCE [LARGE SCALE GENOMIC DNA]</scope>
    <source>
        <strain evidence="4 5">CBS 12615</strain>
    </source>
</reference>
<feature type="domain" description="Helicase ATP-binding" evidence="2">
    <location>
        <begin position="44"/>
        <end position="206"/>
    </location>
</feature>
<dbReference type="Pfam" id="PF00271">
    <property type="entry name" value="Helicase_C"/>
    <property type="match status" value="1"/>
</dbReference>
<dbReference type="InterPro" id="IPR001650">
    <property type="entry name" value="Helicase_C-like"/>
</dbReference>
<dbReference type="OrthoDB" id="16911at2759"/>
<dbReference type="GO" id="GO:0032042">
    <property type="term" value="P:mitochondrial DNA metabolic process"/>
    <property type="evidence" value="ECO:0007669"/>
    <property type="project" value="EnsemblFungi"/>
</dbReference>
<dbReference type="InterPro" id="IPR014001">
    <property type="entry name" value="Helicase_ATP-bd"/>
</dbReference>
<dbReference type="CDD" id="cd18032">
    <property type="entry name" value="DEXHc_RE_I_III_res"/>
    <property type="match status" value="1"/>
</dbReference>
<name>A0A0C7MXB4_9SACH</name>
<feature type="domain" description="Helicase C-terminal" evidence="3">
    <location>
        <begin position="259"/>
        <end position="426"/>
    </location>
</feature>
<dbReference type="Proteomes" id="UP000054304">
    <property type="component" value="Unassembled WGS sequence"/>
</dbReference>
<dbReference type="SMART" id="SM00490">
    <property type="entry name" value="HELICc"/>
    <property type="match status" value="1"/>
</dbReference>
<dbReference type="GO" id="GO:0070125">
    <property type="term" value="P:mitochondrial translational elongation"/>
    <property type="evidence" value="ECO:0007669"/>
    <property type="project" value="TreeGrafter"/>
</dbReference>
<dbReference type="PROSITE" id="PS51192">
    <property type="entry name" value="HELICASE_ATP_BIND_1"/>
    <property type="match status" value="1"/>
</dbReference>
<gene>
    <name evidence="4" type="ORF">LALA0_S05e03774g</name>
</gene>
<dbReference type="GO" id="GO:1905082">
    <property type="term" value="P:regulation of mitochondrial translational elongation"/>
    <property type="evidence" value="ECO:0007669"/>
    <property type="project" value="EnsemblFungi"/>
</dbReference>
<accession>A0A0C7MXB4</accession>
<dbReference type="AlphaFoldDB" id="A0A0C7MXB4"/>
<dbReference type="GO" id="GO:0005759">
    <property type="term" value="C:mitochondrial matrix"/>
    <property type="evidence" value="ECO:0007669"/>
    <property type="project" value="EnsemblFungi"/>
</dbReference>
<evidence type="ECO:0000313" key="5">
    <source>
        <dbReference type="Proteomes" id="UP000054304"/>
    </source>
</evidence>
<dbReference type="SUPFAM" id="SSF52540">
    <property type="entry name" value="P-loop containing nucleoside triphosphate hydrolases"/>
    <property type="match status" value="1"/>
</dbReference>
<dbReference type="STRING" id="1245769.A0A0C7MXB4"/>
<dbReference type="RefSeq" id="XP_022628580.1">
    <property type="nucleotide sequence ID" value="XM_022772236.1"/>
</dbReference>
<evidence type="ECO:0000259" key="3">
    <source>
        <dbReference type="PROSITE" id="PS51194"/>
    </source>
</evidence>
<keyword evidence="1" id="KW-0347">Helicase</keyword>
<dbReference type="GO" id="GO:0016787">
    <property type="term" value="F:hydrolase activity"/>
    <property type="evidence" value="ECO:0007669"/>
    <property type="project" value="InterPro"/>
</dbReference>
<dbReference type="EMBL" id="LN736364">
    <property type="protein sequence ID" value="CEP62354.1"/>
    <property type="molecule type" value="Genomic_DNA"/>
</dbReference>
<keyword evidence="1" id="KW-0067">ATP-binding</keyword>
<dbReference type="PROSITE" id="PS51194">
    <property type="entry name" value="HELICASE_CTER"/>
    <property type="match status" value="1"/>
</dbReference>
<dbReference type="Pfam" id="PF04851">
    <property type="entry name" value="ResIII"/>
    <property type="match status" value="1"/>
</dbReference>
<sequence length="670" mass="75236">MVLIAKIRAVNASPLRIPFLVTAGAKRLISLRPYQEECIEKCVQSINQGQKRIGVSLATGGGKTVVFANLVDRLRLLSGRGQHRTLILVHRRELALQACKVLKTFFPQYNVQVEMGRLHCDIESANVIVASLQSLVRRLDNYSPNDIDLLVIDEAHHAAANSYIKVLKHFGADTSKTRIPVIGFSATFERADSKALSSVIDEIVYHRGIIEMIDDKWLCEGRFTTVDVRLDLAGVSSTAGDFNIDGLSRVVNTREINNVVLHTYLQKKEEHNLRSTLLFGCDIKHIRDLQALFQNHNINAQFVTGKTRQSERDAIVEEFKLGKIEVLMNCGIFTEGTDLPNADSIFLCRPTRSRSLLVQMIGRGLRLHHSKDFCHIVDFVDASNVGVVSFPTLAGIDTTDVRLDEVTIQELKQMKEDMVLREEEVKVQQQKDRDNEQLAHQKFKELLERCSAFDLTLTTFEDFQSFHKQTILASNGVASAYSSEVGKEMKYLKDSPYPWVRFARDGWAMPLDQGHHIRIYKETGKNDAPSTYAMKLYTELPYTVRQELGMRFKSHNVKKSDDLGVITAVVDNVIKDLKSGPAASVKSFRKYAPWRLTSATSKQRALVDAKIRKVLSKTESKSASSLSPAQVDKYLAGLTKGEASNLLFACSIAPIYPLKALCKALVYKFT</sequence>
<dbReference type="HOGENOM" id="CLU_014765_0_0_1"/>
<dbReference type="PANTHER" id="PTHR47396">
    <property type="entry name" value="TYPE I RESTRICTION ENZYME ECOKI R PROTEIN"/>
    <property type="match status" value="1"/>
</dbReference>
<keyword evidence="5" id="KW-1185">Reference proteome</keyword>
<evidence type="ECO:0000256" key="1">
    <source>
        <dbReference type="ARBA" id="ARBA00022806"/>
    </source>
</evidence>
<evidence type="ECO:0000313" key="4">
    <source>
        <dbReference type="EMBL" id="CEP62354.1"/>
    </source>
</evidence>
<keyword evidence="1" id="KW-0547">Nucleotide-binding</keyword>
<dbReference type="InterPro" id="IPR050742">
    <property type="entry name" value="Helicase_Restrict-Modif_Enz"/>
</dbReference>
<dbReference type="PANTHER" id="PTHR47396:SF1">
    <property type="entry name" value="ATP-DEPENDENT HELICASE IRC3-RELATED"/>
    <property type="match status" value="1"/>
</dbReference>
<organism evidence="4 5">
    <name type="scientific">Lachancea lanzarotensis</name>
    <dbReference type="NCBI Taxonomy" id="1245769"/>
    <lineage>
        <taxon>Eukaryota</taxon>
        <taxon>Fungi</taxon>
        <taxon>Dikarya</taxon>
        <taxon>Ascomycota</taxon>
        <taxon>Saccharomycotina</taxon>
        <taxon>Saccharomycetes</taxon>
        <taxon>Saccharomycetales</taxon>
        <taxon>Saccharomycetaceae</taxon>
        <taxon>Lachancea</taxon>
    </lineage>
</organism>
<dbReference type="GO" id="GO:0036121">
    <property type="term" value="F:double-stranded DNA helicase activity"/>
    <property type="evidence" value="ECO:0007669"/>
    <property type="project" value="EnsemblFungi"/>
</dbReference>
<proteinExistence type="predicted"/>
<dbReference type="CDD" id="cd18799">
    <property type="entry name" value="SF2_C_EcoAI-like"/>
    <property type="match status" value="1"/>
</dbReference>
<dbReference type="SMART" id="SM00487">
    <property type="entry name" value="DEXDc"/>
    <property type="match status" value="1"/>
</dbReference>
<dbReference type="GO" id="GO:0061749">
    <property type="term" value="F:forked DNA-dependent helicase activity"/>
    <property type="evidence" value="ECO:0007669"/>
    <property type="project" value="EnsemblFungi"/>
</dbReference>
<dbReference type="Gene3D" id="3.40.50.300">
    <property type="entry name" value="P-loop containing nucleotide triphosphate hydrolases"/>
    <property type="match status" value="2"/>
</dbReference>
<dbReference type="InterPro" id="IPR027417">
    <property type="entry name" value="P-loop_NTPase"/>
</dbReference>
<dbReference type="GeneID" id="34685822"/>
<protein>
    <submittedName>
        <fullName evidence="4">LALA0S05e03774g1_1</fullName>
    </submittedName>
</protein>
<keyword evidence="1" id="KW-0378">Hydrolase</keyword>